<keyword evidence="2" id="KW-1185">Reference proteome</keyword>
<dbReference type="AlphaFoldDB" id="A0A2B4R161"/>
<evidence type="ECO:0000313" key="1">
    <source>
        <dbReference type="EMBL" id="PFX12114.1"/>
    </source>
</evidence>
<organism evidence="1 2">
    <name type="scientific">Stylophora pistillata</name>
    <name type="common">Smooth cauliflower coral</name>
    <dbReference type="NCBI Taxonomy" id="50429"/>
    <lineage>
        <taxon>Eukaryota</taxon>
        <taxon>Metazoa</taxon>
        <taxon>Cnidaria</taxon>
        <taxon>Anthozoa</taxon>
        <taxon>Hexacorallia</taxon>
        <taxon>Scleractinia</taxon>
        <taxon>Astrocoeniina</taxon>
        <taxon>Pocilloporidae</taxon>
        <taxon>Stylophora</taxon>
    </lineage>
</organism>
<dbReference type="PANTHER" id="PTHR35450:SF2">
    <property type="entry name" value="REVERSE TRANSCRIPTASE DOMAIN-CONTAINING PROTEIN"/>
    <property type="match status" value="1"/>
</dbReference>
<accession>A0A2B4R161</accession>
<dbReference type="OrthoDB" id="5962029at2759"/>
<comment type="caution">
    <text evidence="1">The sequence shown here is derived from an EMBL/GenBank/DDBJ whole genome shotgun (WGS) entry which is preliminary data.</text>
</comment>
<dbReference type="PROSITE" id="PS51257">
    <property type="entry name" value="PROKAR_LIPOPROTEIN"/>
    <property type="match status" value="1"/>
</dbReference>
<protein>
    <submittedName>
        <fullName evidence="1">Uncharacterized protein</fullName>
    </submittedName>
</protein>
<gene>
    <name evidence="1" type="ORF">AWC38_SpisGene23978</name>
</gene>
<dbReference type="PANTHER" id="PTHR35450">
    <property type="entry name" value="REVERSE TRANSCRIPTASE DOMAIN-CONTAINING PROTEIN"/>
    <property type="match status" value="1"/>
</dbReference>
<evidence type="ECO:0000313" key="2">
    <source>
        <dbReference type="Proteomes" id="UP000225706"/>
    </source>
</evidence>
<name>A0A2B4R161_STYPI</name>
<reference evidence="2" key="1">
    <citation type="journal article" date="2017" name="bioRxiv">
        <title>Comparative analysis of the genomes of Stylophora pistillata and Acropora digitifera provides evidence for extensive differences between species of corals.</title>
        <authorList>
            <person name="Voolstra C.R."/>
            <person name="Li Y."/>
            <person name="Liew Y.J."/>
            <person name="Baumgarten S."/>
            <person name="Zoccola D."/>
            <person name="Flot J.-F."/>
            <person name="Tambutte S."/>
            <person name="Allemand D."/>
            <person name="Aranda M."/>
        </authorList>
    </citation>
    <scope>NUCLEOTIDE SEQUENCE [LARGE SCALE GENOMIC DNA]</scope>
</reference>
<dbReference type="Proteomes" id="UP000225706">
    <property type="component" value="Unassembled WGS sequence"/>
</dbReference>
<sequence length="163" mass="18956">MCGKAAQTQAHVLGGCGALAQSKYMTQHNAALNVIFYELLKDLDLVTTVPPWYPQNMPKPLYENKRGKTLWDIPRYAEHAEVRSNRIDYTVIDKKKKKVVLLEMSCPWISNREIKYAEKTNKCAPLRYELRRRYPEYKIEQHNIIIDALGGSSRRNVSVRFEL</sequence>
<proteinExistence type="predicted"/>
<dbReference type="EMBL" id="LSMT01001579">
    <property type="protein sequence ID" value="PFX12114.1"/>
    <property type="molecule type" value="Genomic_DNA"/>
</dbReference>